<evidence type="ECO:0000256" key="6">
    <source>
        <dbReference type="ARBA" id="ARBA00016139"/>
    </source>
</evidence>
<evidence type="ECO:0000256" key="7">
    <source>
        <dbReference type="ARBA" id="ARBA00022516"/>
    </source>
</evidence>
<proteinExistence type="inferred from homology"/>
<evidence type="ECO:0000256" key="11">
    <source>
        <dbReference type="RuleBase" id="RU361267"/>
    </source>
</evidence>
<keyword evidence="12" id="KW-0812">Transmembrane</keyword>
<dbReference type="InterPro" id="IPR004552">
    <property type="entry name" value="AGP_acyltrans"/>
</dbReference>
<keyword evidence="7 11" id="KW-0444">Lipid biosynthesis</keyword>
<evidence type="ECO:0000256" key="9">
    <source>
        <dbReference type="ARBA" id="ARBA00023098"/>
    </source>
</evidence>
<evidence type="ECO:0000313" key="15">
    <source>
        <dbReference type="Proteomes" id="UP001629953"/>
    </source>
</evidence>
<reference evidence="14 15" key="1">
    <citation type="journal article" date="2013" name="Int. J. Syst. Evol. Microbiol.">
        <title>Celerinatantimonas yamalensis sp. nov., a cold-adapted diazotrophic bacterium from a cold permafrost brine.</title>
        <authorList>
            <person name="Shcherbakova V."/>
            <person name="Chuvilskaya N."/>
            <person name="Rivkina E."/>
            <person name="Demidov N."/>
            <person name="Uchaeva V."/>
            <person name="Suetin S."/>
            <person name="Suzina N."/>
            <person name="Gilichinsky D."/>
        </authorList>
    </citation>
    <scope>NUCLEOTIDE SEQUENCE [LARGE SCALE GENOMIC DNA]</scope>
    <source>
        <strain evidence="14 15">C7</strain>
    </source>
</reference>
<feature type="domain" description="Phospholipid/glycerol acyltransferase" evidence="13">
    <location>
        <begin position="76"/>
        <end position="189"/>
    </location>
</feature>
<gene>
    <name evidence="14" type="ORF">ABUE30_11845</name>
</gene>
<keyword evidence="8 11" id="KW-0808">Transferase</keyword>
<comment type="pathway">
    <text evidence="2">Phospholipid metabolism; CDP-diacylglycerol biosynthesis; CDP-diacylglycerol from sn-glycerol 3-phosphate: step 2/3.</text>
</comment>
<dbReference type="EMBL" id="JBEQCT010000005">
    <property type="protein sequence ID" value="MFM2485740.1"/>
    <property type="molecule type" value="Genomic_DNA"/>
</dbReference>
<accession>A0ABW9G949</accession>
<evidence type="ECO:0000313" key="14">
    <source>
        <dbReference type="EMBL" id="MFM2485740.1"/>
    </source>
</evidence>
<dbReference type="Proteomes" id="UP001629953">
    <property type="component" value="Unassembled WGS sequence"/>
</dbReference>
<name>A0ABW9G949_9GAMM</name>
<keyword evidence="10 11" id="KW-0012">Acyltransferase</keyword>
<comment type="similarity">
    <text evidence="4 11">Belongs to the 1-acyl-sn-glycerol-3-phosphate acyltransferase family.</text>
</comment>
<dbReference type="Pfam" id="PF01553">
    <property type="entry name" value="Acyltransferase"/>
    <property type="match status" value="1"/>
</dbReference>
<evidence type="ECO:0000256" key="2">
    <source>
        <dbReference type="ARBA" id="ARBA00004728"/>
    </source>
</evidence>
<evidence type="ECO:0000256" key="4">
    <source>
        <dbReference type="ARBA" id="ARBA00008655"/>
    </source>
</evidence>
<evidence type="ECO:0000256" key="10">
    <source>
        <dbReference type="ARBA" id="ARBA00023315"/>
    </source>
</evidence>
<keyword evidence="12" id="KW-1133">Transmembrane helix</keyword>
<evidence type="ECO:0000256" key="1">
    <source>
        <dbReference type="ARBA" id="ARBA00001141"/>
    </source>
</evidence>
<dbReference type="InterPro" id="IPR002123">
    <property type="entry name" value="Plipid/glycerol_acylTrfase"/>
</dbReference>
<evidence type="ECO:0000256" key="8">
    <source>
        <dbReference type="ARBA" id="ARBA00022679"/>
    </source>
</evidence>
<evidence type="ECO:0000256" key="12">
    <source>
        <dbReference type="SAM" id="Phobius"/>
    </source>
</evidence>
<dbReference type="EC" id="2.3.1.51" evidence="5 11"/>
<evidence type="ECO:0000256" key="5">
    <source>
        <dbReference type="ARBA" id="ARBA00013211"/>
    </source>
</evidence>
<dbReference type="PANTHER" id="PTHR10434:SF64">
    <property type="entry name" value="1-ACYL-SN-GLYCEROL-3-PHOSPHATE ACYLTRANSFERASE-RELATED"/>
    <property type="match status" value="1"/>
</dbReference>
<dbReference type="NCBIfam" id="TIGR00530">
    <property type="entry name" value="AGP_acyltrn"/>
    <property type="match status" value="1"/>
</dbReference>
<evidence type="ECO:0000259" key="13">
    <source>
        <dbReference type="SMART" id="SM00563"/>
    </source>
</evidence>
<keyword evidence="15" id="KW-1185">Reference proteome</keyword>
<comment type="caution">
    <text evidence="14">The sequence shown here is derived from an EMBL/GenBank/DDBJ whole genome shotgun (WGS) entry which is preliminary data.</text>
</comment>
<dbReference type="PROSITE" id="PS51257">
    <property type="entry name" value="PROKAR_LIPOPROTEIN"/>
    <property type="match status" value="1"/>
</dbReference>
<comment type="pathway">
    <text evidence="3">Lipid metabolism.</text>
</comment>
<keyword evidence="11" id="KW-0594">Phospholipid biosynthesis</keyword>
<comment type="catalytic activity">
    <reaction evidence="1 11">
        <text>a 1-acyl-sn-glycero-3-phosphate + an acyl-CoA = a 1,2-diacyl-sn-glycero-3-phosphate + CoA</text>
        <dbReference type="Rhea" id="RHEA:19709"/>
        <dbReference type="ChEBI" id="CHEBI:57287"/>
        <dbReference type="ChEBI" id="CHEBI:57970"/>
        <dbReference type="ChEBI" id="CHEBI:58342"/>
        <dbReference type="ChEBI" id="CHEBI:58608"/>
        <dbReference type="EC" id="2.3.1.51"/>
    </reaction>
</comment>
<dbReference type="SMART" id="SM00563">
    <property type="entry name" value="PlsC"/>
    <property type="match status" value="1"/>
</dbReference>
<keyword evidence="9 11" id="KW-0443">Lipid metabolism</keyword>
<dbReference type="RefSeq" id="WP_408623987.1">
    <property type="nucleotide sequence ID" value="NZ_JBEQCT010000005.1"/>
</dbReference>
<sequence>MLPRFYSVLLLVVTIITAPICFAIACLIWCLSLRWDNRLIYLHYFTSLWAKMLISVPPCWQSKIIHPERFPTDKPYIIVSNHQSGVDILLAFGLFKPFKWLSKIEIFRLPFIGWNMRLNQYIALNRGDRKSVAKMSAQVRHHLTQGSSVYIFPEGSRSKDGKVRSFKNGAFKLAKECGVGIIPIALHGTAQALPKNSLKLGQAKMTLEVLPAIEAQEVAATPPQQLNQLVHKKISQAIHKIQTNTVKG</sequence>
<comment type="domain">
    <text evidence="11">The HXXXXD motif is essential for acyltransferase activity and may constitute the binding site for the phosphate moiety of the glycerol-3-phosphate.</text>
</comment>
<feature type="transmembrane region" description="Helical" evidence="12">
    <location>
        <begin position="6"/>
        <end position="31"/>
    </location>
</feature>
<dbReference type="GO" id="GO:0016746">
    <property type="term" value="F:acyltransferase activity"/>
    <property type="evidence" value="ECO:0007669"/>
    <property type="project" value="UniProtKB-KW"/>
</dbReference>
<keyword evidence="11" id="KW-1208">Phospholipid metabolism</keyword>
<dbReference type="CDD" id="cd07989">
    <property type="entry name" value="LPLAT_AGPAT-like"/>
    <property type="match status" value="1"/>
</dbReference>
<keyword evidence="12" id="KW-0472">Membrane</keyword>
<dbReference type="SUPFAM" id="SSF69593">
    <property type="entry name" value="Glycerol-3-phosphate (1)-acyltransferase"/>
    <property type="match status" value="1"/>
</dbReference>
<evidence type="ECO:0000256" key="3">
    <source>
        <dbReference type="ARBA" id="ARBA00005189"/>
    </source>
</evidence>
<dbReference type="PANTHER" id="PTHR10434">
    <property type="entry name" value="1-ACYL-SN-GLYCEROL-3-PHOSPHATE ACYLTRANSFERASE"/>
    <property type="match status" value="1"/>
</dbReference>
<protein>
    <recommendedName>
        <fullName evidence="6 11">1-acyl-sn-glycerol-3-phosphate acyltransferase</fullName>
        <ecNumber evidence="5 11">2.3.1.51</ecNumber>
    </recommendedName>
</protein>
<organism evidence="14 15">
    <name type="scientific">Celerinatantimonas yamalensis</name>
    <dbReference type="NCBI Taxonomy" id="559956"/>
    <lineage>
        <taxon>Bacteria</taxon>
        <taxon>Pseudomonadati</taxon>
        <taxon>Pseudomonadota</taxon>
        <taxon>Gammaproteobacteria</taxon>
        <taxon>Celerinatantimonadaceae</taxon>
        <taxon>Celerinatantimonas</taxon>
    </lineage>
</organism>